<sequence>MTTENRSNARKPLTATVVTGIAIIVLALVVIAYASPYLALSRLRDAAQARNAAMIDRYVDYPALRASLKEQVTQMLSRRVDKEKLQHPFAALGALVGMALVNPLVDAYATPDGVAALLKGMPPSGKPGEVPPSAGDEQASQPQEASSTPSQQPATAAQPAEPRAKASAGYRDMNTFAVTYTSGPAGEPYSVIFHRRGWFSWQIDAVELNS</sequence>
<dbReference type="InterPro" id="IPR021330">
    <property type="entry name" value="DUF2939"/>
</dbReference>
<keyword evidence="2" id="KW-0812">Transmembrane</keyword>
<keyword evidence="4" id="KW-1185">Reference proteome</keyword>
<dbReference type="Pfam" id="PF11159">
    <property type="entry name" value="DUF2939"/>
    <property type="match status" value="1"/>
</dbReference>
<accession>A0A3D8JRK6</accession>
<evidence type="ECO:0000256" key="1">
    <source>
        <dbReference type="SAM" id="MobiDB-lite"/>
    </source>
</evidence>
<proteinExistence type="predicted"/>
<reference evidence="3 4" key="1">
    <citation type="submission" date="2018-08" db="EMBL/GenBank/DDBJ databases">
        <title>Paraburkholderia sp. DHOM06 isolated from forest soil.</title>
        <authorList>
            <person name="Gao Z.-H."/>
            <person name="Qiu L.-H."/>
        </authorList>
    </citation>
    <scope>NUCLEOTIDE SEQUENCE [LARGE SCALE GENOMIC DNA]</scope>
    <source>
        <strain evidence="3 4">DHOM06</strain>
    </source>
</reference>
<gene>
    <name evidence="3" type="ORF">DWV00_29155</name>
</gene>
<dbReference type="EMBL" id="QRGA01000020">
    <property type="protein sequence ID" value="RDU95316.1"/>
    <property type="molecule type" value="Genomic_DNA"/>
</dbReference>
<feature type="transmembrane region" description="Helical" evidence="2">
    <location>
        <begin position="12"/>
        <end position="34"/>
    </location>
</feature>
<evidence type="ECO:0000313" key="3">
    <source>
        <dbReference type="EMBL" id="RDU95316.1"/>
    </source>
</evidence>
<comment type="caution">
    <text evidence="3">The sequence shown here is derived from an EMBL/GenBank/DDBJ whole genome shotgun (WGS) entry which is preliminary data.</text>
</comment>
<feature type="region of interest" description="Disordered" evidence="1">
    <location>
        <begin position="119"/>
        <end position="168"/>
    </location>
</feature>
<name>A0A3D8JRK6_9BURK</name>
<dbReference type="Proteomes" id="UP000256838">
    <property type="component" value="Unassembled WGS sequence"/>
</dbReference>
<protein>
    <submittedName>
        <fullName evidence="3">DUF2939 domain-containing protein</fullName>
    </submittedName>
</protein>
<organism evidence="3 4">
    <name type="scientific">Trinickia dinghuensis</name>
    <dbReference type="NCBI Taxonomy" id="2291023"/>
    <lineage>
        <taxon>Bacteria</taxon>
        <taxon>Pseudomonadati</taxon>
        <taxon>Pseudomonadota</taxon>
        <taxon>Betaproteobacteria</taxon>
        <taxon>Burkholderiales</taxon>
        <taxon>Burkholderiaceae</taxon>
        <taxon>Trinickia</taxon>
    </lineage>
</organism>
<dbReference type="AlphaFoldDB" id="A0A3D8JRK6"/>
<keyword evidence="2" id="KW-0472">Membrane</keyword>
<dbReference type="RefSeq" id="WP_115537082.1">
    <property type="nucleotide sequence ID" value="NZ_QRGA01000020.1"/>
</dbReference>
<feature type="compositionally biased region" description="Low complexity" evidence="1">
    <location>
        <begin position="145"/>
        <end position="168"/>
    </location>
</feature>
<evidence type="ECO:0000256" key="2">
    <source>
        <dbReference type="SAM" id="Phobius"/>
    </source>
</evidence>
<dbReference type="OrthoDB" id="8706891at2"/>
<evidence type="ECO:0000313" key="4">
    <source>
        <dbReference type="Proteomes" id="UP000256838"/>
    </source>
</evidence>
<keyword evidence="2" id="KW-1133">Transmembrane helix</keyword>